<proteinExistence type="predicted"/>
<comment type="caution">
    <text evidence="1">The sequence shown here is derived from an EMBL/GenBank/DDBJ whole genome shotgun (WGS) entry which is preliminary data.</text>
</comment>
<evidence type="ECO:0000313" key="1">
    <source>
        <dbReference type="EMBL" id="KAG0564541.1"/>
    </source>
</evidence>
<dbReference type="AlphaFoldDB" id="A0A8T0GXP1"/>
<dbReference type="Proteomes" id="UP000822688">
    <property type="component" value="Chromosome 8"/>
</dbReference>
<reference evidence="1" key="1">
    <citation type="submission" date="2020-06" db="EMBL/GenBank/DDBJ databases">
        <title>WGS assembly of Ceratodon purpureus strain R40.</title>
        <authorList>
            <person name="Carey S.B."/>
            <person name="Jenkins J."/>
            <person name="Shu S."/>
            <person name="Lovell J.T."/>
            <person name="Sreedasyam A."/>
            <person name="Maumus F."/>
            <person name="Tiley G.P."/>
            <person name="Fernandez-Pozo N."/>
            <person name="Barry K."/>
            <person name="Chen C."/>
            <person name="Wang M."/>
            <person name="Lipzen A."/>
            <person name="Daum C."/>
            <person name="Saski C.A."/>
            <person name="Payton A.C."/>
            <person name="Mcbreen J.C."/>
            <person name="Conrad R.E."/>
            <person name="Kollar L.M."/>
            <person name="Olsson S."/>
            <person name="Huttunen S."/>
            <person name="Landis J.B."/>
            <person name="Wickett N.J."/>
            <person name="Johnson M.G."/>
            <person name="Rensing S.A."/>
            <person name="Grimwood J."/>
            <person name="Schmutz J."/>
            <person name="Mcdaniel S.F."/>
        </authorList>
    </citation>
    <scope>NUCLEOTIDE SEQUENCE</scope>
    <source>
        <strain evidence="1">R40</strain>
    </source>
</reference>
<gene>
    <name evidence="1" type="ORF">KC19_8G119000</name>
</gene>
<keyword evidence="2" id="KW-1185">Reference proteome</keyword>
<evidence type="ECO:0000313" key="2">
    <source>
        <dbReference type="Proteomes" id="UP000822688"/>
    </source>
</evidence>
<dbReference type="EMBL" id="CM026429">
    <property type="protein sequence ID" value="KAG0564541.1"/>
    <property type="molecule type" value="Genomic_DNA"/>
</dbReference>
<accession>A0A8T0GXP1</accession>
<protein>
    <submittedName>
        <fullName evidence="1">Uncharacterized protein</fullName>
    </submittedName>
</protein>
<organism evidence="1 2">
    <name type="scientific">Ceratodon purpureus</name>
    <name type="common">Fire moss</name>
    <name type="synonym">Dicranum purpureum</name>
    <dbReference type="NCBI Taxonomy" id="3225"/>
    <lineage>
        <taxon>Eukaryota</taxon>
        <taxon>Viridiplantae</taxon>
        <taxon>Streptophyta</taxon>
        <taxon>Embryophyta</taxon>
        <taxon>Bryophyta</taxon>
        <taxon>Bryophytina</taxon>
        <taxon>Bryopsida</taxon>
        <taxon>Dicranidae</taxon>
        <taxon>Pseudoditrichales</taxon>
        <taxon>Ditrichaceae</taxon>
        <taxon>Ceratodon</taxon>
    </lineage>
</organism>
<name>A0A8T0GXP1_CERPU</name>
<sequence>MITGLVEIEASYGGCCPPLYMDCDNNATNGCETNIVGDVKNCGSCGTLCHPMPPSFHAHVYCTNGICEYICEYDAGDCDYDIVSNGCETNLSGIDPNNCGECASHCADYTSELPDGQADSPYYYVDISAGNRIRTAKIFQFRLMLLK</sequence>